<evidence type="ECO:0000256" key="7">
    <source>
        <dbReference type="ARBA" id="ARBA00023289"/>
    </source>
</evidence>
<keyword evidence="8" id="KW-1133">Transmembrane helix</keyword>
<dbReference type="Pfam" id="PF00071">
    <property type="entry name" value="Ras"/>
    <property type="match status" value="1"/>
</dbReference>
<dbReference type="InterPro" id="IPR001806">
    <property type="entry name" value="Small_GTPase"/>
</dbReference>
<dbReference type="PANTHER" id="PTHR47979">
    <property type="entry name" value="DRAB11-RELATED"/>
    <property type="match status" value="1"/>
</dbReference>
<evidence type="ECO:0000256" key="1">
    <source>
        <dbReference type="ARBA" id="ARBA00004635"/>
    </source>
</evidence>
<evidence type="ECO:0000256" key="8">
    <source>
        <dbReference type="SAM" id="Phobius"/>
    </source>
</evidence>
<reference evidence="9" key="1">
    <citation type="submission" date="2018-11" db="EMBL/GenBank/DDBJ databases">
        <authorList>
            <person name="Alioto T."/>
            <person name="Alioto T."/>
        </authorList>
    </citation>
    <scope>NUCLEOTIDE SEQUENCE</scope>
</reference>
<dbReference type="PROSITE" id="PS51420">
    <property type="entry name" value="RHO"/>
    <property type="match status" value="1"/>
</dbReference>
<dbReference type="EMBL" id="UYJE01002922">
    <property type="protein sequence ID" value="VDI14944.1"/>
    <property type="molecule type" value="Genomic_DNA"/>
</dbReference>
<evidence type="ECO:0000256" key="6">
    <source>
        <dbReference type="ARBA" id="ARBA00023288"/>
    </source>
</evidence>
<accession>A0A8B6D8D5</accession>
<dbReference type="SMART" id="SM00175">
    <property type="entry name" value="RAB"/>
    <property type="match status" value="1"/>
</dbReference>
<dbReference type="GO" id="GO:0003924">
    <property type="term" value="F:GTPase activity"/>
    <property type="evidence" value="ECO:0007669"/>
    <property type="project" value="InterPro"/>
</dbReference>
<keyword evidence="10" id="KW-1185">Reference proteome</keyword>
<dbReference type="GO" id="GO:0016020">
    <property type="term" value="C:membrane"/>
    <property type="evidence" value="ECO:0007669"/>
    <property type="project" value="UniProtKB-SubCell"/>
</dbReference>
<comment type="caution">
    <text evidence="9">The sequence shown here is derived from an EMBL/GenBank/DDBJ whole genome shotgun (WGS) entry which is preliminary data.</text>
</comment>
<keyword evidence="7" id="KW-0636">Prenylation</keyword>
<sequence>MASEEHYDFIWKVVLIGDSGVGKTNLLSRYTRNEFDAESKTTIGVEFSTRNMVIKGKTIRAQIWDTAGQERYRAITSVYYRQAVGALVVYDITKRHTFENLQKWLSELQQHADPNVCVIIVGNKTDLREQRTVTHEEGRAFAGILLLIISVFKIIIFIS</sequence>
<organism evidence="9 10">
    <name type="scientific">Mytilus galloprovincialis</name>
    <name type="common">Mediterranean mussel</name>
    <dbReference type="NCBI Taxonomy" id="29158"/>
    <lineage>
        <taxon>Eukaryota</taxon>
        <taxon>Metazoa</taxon>
        <taxon>Spiralia</taxon>
        <taxon>Lophotrochozoa</taxon>
        <taxon>Mollusca</taxon>
        <taxon>Bivalvia</taxon>
        <taxon>Autobranchia</taxon>
        <taxon>Pteriomorphia</taxon>
        <taxon>Mytilida</taxon>
        <taxon>Mytiloidea</taxon>
        <taxon>Mytilidae</taxon>
        <taxon>Mytilinae</taxon>
        <taxon>Mytilus</taxon>
    </lineage>
</organism>
<feature type="transmembrane region" description="Helical" evidence="8">
    <location>
        <begin position="140"/>
        <end position="158"/>
    </location>
</feature>
<keyword evidence="3" id="KW-0547">Nucleotide-binding</keyword>
<dbReference type="PROSITE" id="PS51421">
    <property type="entry name" value="RAS"/>
    <property type="match status" value="1"/>
</dbReference>
<keyword evidence="8" id="KW-0812">Transmembrane</keyword>
<dbReference type="AlphaFoldDB" id="A0A8B6D8D5"/>
<name>A0A8B6D8D5_MYTGA</name>
<dbReference type="SMART" id="SM00173">
    <property type="entry name" value="RAS"/>
    <property type="match status" value="1"/>
</dbReference>
<dbReference type="InterPro" id="IPR050209">
    <property type="entry name" value="Rab_GTPases_membrane_traffic"/>
</dbReference>
<comment type="subcellular location">
    <subcellularLocation>
        <location evidence="1">Membrane</location>
        <topology evidence="1">Lipid-anchor</topology>
    </subcellularLocation>
</comment>
<keyword evidence="4" id="KW-0342">GTP-binding</keyword>
<keyword evidence="5 8" id="KW-0472">Membrane</keyword>
<dbReference type="Gene3D" id="3.40.50.300">
    <property type="entry name" value="P-loop containing nucleotide triphosphate hydrolases"/>
    <property type="match status" value="1"/>
</dbReference>
<evidence type="ECO:0000313" key="10">
    <source>
        <dbReference type="Proteomes" id="UP000596742"/>
    </source>
</evidence>
<dbReference type="PRINTS" id="PR00449">
    <property type="entry name" value="RASTRNSFRMNG"/>
</dbReference>
<evidence type="ECO:0000256" key="2">
    <source>
        <dbReference type="ARBA" id="ARBA00006270"/>
    </source>
</evidence>
<evidence type="ECO:0000256" key="4">
    <source>
        <dbReference type="ARBA" id="ARBA00023134"/>
    </source>
</evidence>
<dbReference type="GO" id="GO:0005525">
    <property type="term" value="F:GTP binding"/>
    <property type="evidence" value="ECO:0007669"/>
    <property type="project" value="UniProtKB-KW"/>
</dbReference>
<evidence type="ECO:0000256" key="5">
    <source>
        <dbReference type="ARBA" id="ARBA00023136"/>
    </source>
</evidence>
<dbReference type="InterPro" id="IPR027417">
    <property type="entry name" value="P-loop_NTPase"/>
</dbReference>
<dbReference type="Proteomes" id="UP000596742">
    <property type="component" value="Unassembled WGS sequence"/>
</dbReference>
<dbReference type="PROSITE" id="PS51419">
    <property type="entry name" value="RAB"/>
    <property type="match status" value="1"/>
</dbReference>
<protein>
    <submittedName>
        <fullName evidence="9">Uncharacterized protein</fullName>
    </submittedName>
</protein>
<dbReference type="FunFam" id="3.40.50.300:FF:000274">
    <property type="entry name" value="ras-related protein RABA5a"/>
    <property type="match status" value="1"/>
</dbReference>
<comment type="similarity">
    <text evidence="2">Belongs to the small GTPase superfamily. Rab family.</text>
</comment>
<dbReference type="SMART" id="SM00174">
    <property type="entry name" value="RHO"/>
    <property type="match status" value="1"/>
</dbReference>
<evidence type="ECO:0000313" key="9">
    <source>
        <dbReference type="EMBL" id="VDI14944.1"/>
    </source>
</evidence>
<proteinExistence type="inferred from homology"/>
<dbReference type="SUPFAM" id="SSF52540">
    <property type="entry name" value="P-loop containing nucleoside triphosphate hydrolases"/>
    <property type="match status" value="1"/>
</dbReference>
<dbReference type="NCBIfam" id="TIGR00231">
    <property type="entry name" value="small_GTP"/>
    <property type="match status" value="1"/>
</dbReference>
<gene>
    <name evidence="9" type="ORF">MGAL_10B033617</name>
</gene>
<keyword evidence="6" id="KW-0449">Lipoprotein</keyword>
<dbReference type="InterPro" id="IPR005225">
    <property type="entry name" value="Small_GTP-bd"/>
</dbReference>
<evidence type="ECO:0000256" key="3">
    <source>
        <dbReference type="ARBA" id="ARBA00022741"/>
    </source>
</evidence>